<keyword evidence="3" id="KW-1185">Reference proteome</keyword>
<dbReference type="CDD" id="cd00093">
    <property type="entry name" value="HTH_XRE"/>
    <property type="match status" value="1"/>
</dbReference>
<protein>
    <submittedName>
        <fullName evidence="2">Helix-turn-helix transcriptional regulator</fullName>
    </submittedName>
</protein>
<name>A0ABT3GYJ3_9RHOB</name>
<organism evidence="2 3">
    <name type="scientific">Pararhodobacter zhoushanensis</name>
    <dbReference type="NCBI Taxonomy" id="2479545"/>
    <lineage>
        <taxon>Bacteria</taxon>
        <taxon>Pseudomonadati</taxon>
        <taxon>Pseudomonadota</taxon>
        <taxon>Alphaproteobacteria</taxon>
        <taxon>Rhodobacterales</taxon>
        <taxon>Paracoccaceae</taxon>
        <taxon>Pararhodobacter</taxon>
    </lineage>
</organism>
<dbReference type="SUPFAM" id="SSF47413">
    <property type="entry name" value="lambda repressor-like DNA-binding domains"/>
    <property type="match status" value="1"/>
</dbReference>
<evidence type="ECO:0000313" key="2">
    <source>
        <dbReference type="EMBL" id="MCW1932636.1"/>
    </source>
</evidence>
<accession>A0ABT3GYJ3</accession>
<dbReference type="EMBL" id="JAPDFL010000001">
    <property type="protein sequence ID" value="MCW1932636.1"/>
    <property type="molecule type" value="Genomic_DNA"/>
</dbReference>
<sequence length="88" mass="9212">MLRTLIKDSGVSQRQWAQNLGITEGHLSSILSGNKKPSLELAVKIERLTDKTIMAADWYPAMSAAGGVEADGSVRAAIGDTPASTAVS</sequence>
<dbReference type="InterPro" id="IPR001387">
    <property type="entry name" value="Cro/C1-type_HTH"/>
</dbReference>
<dbReference type="Gene3D" id="1.10.260.40">
    <property type="entry name" value="lambda repressor-like DNA-binding domains"/>
    <property type="match status" value="1"/>
</dbReference>
<evidence type="ECO:0000259" key="1">
    <source>
        <dbReference type="PROSITE" id="PS50943"/>
    </source>
</evidence>
<dbReference type="InterPro" id="IPR010982">
    <property type="entry name" value="Lambda_DNA-bd_dom_sf"/>
</dbReference>
<dbReference type="SMART" id="SM00530">
    <property type="entry name" value="HTH_XRE"/>
    <property type="match status" value="1"/>
</dbReference>
<dbReference type="RefSeq" id="WP_264505621.1">
    <property type="nucleotide sequence ID" value="NZ_JAPDFL010000001.1"/>
</dbReference>
<evidence type="ECO:0000313" key="3">
    <source>
        <dbReference type="Proteomes" id="UP001208938"/>
    </source>
</evidence>
<dbReference type="Pfam" id="PF01381">
    <property type="entry name" value="HTH_3"/>
    <property type="match status" value="1"/>
</dbReference>
<feature type="domain" description="HTH cro/C1-type" evidence="1">
    <location>
        <begin position="2"/>
        <end position="56"/>
    </location>
</feature>
<gene>
    <name evidence="2" type="ORF">OKW52_10300</name>
</gene>
<reference evidence="2 3" key="1">
    <citation type="submission" date="2022-10" db="EMBL/GenBank/DDBJ databases">
        <title>Pararhodobacter sp. nov., isolated from marine algae.</title>
        <authorList>
            <person name="Choi B.J."/>
            <person name="Kim J.M."/>
            <person name="Lee J.K."/>
            <person name="Choi D.G."/>
            <person name="Jeon C.O."/>
        </authorList>
    </citation>
    <scope>NUCLEOTIDE SEQUENCE [LARGE SCALE GENOMIC DNA]</scope>
    <source>
        <strain evidence="2 3">ZQ420</strain>
    </source>
</reference>
<dbReference type="PROSITE" id="PS50943">
    <property type="entry name" value="HTH_CROC1"/>
    <property type="match status" value="1"/>
</dbReference>
<proteinExistence type="predicted"/>
<dbReference type="Proteomes" id="UP001208938">
    <property type="component" value="Unassembled WGS sequence"/>
</dbReference>
<comment type="caution">
    <text evidence="2">The sequence shown here is derived from an EMBL/GenBank/DDBJ whole genome shotgun (WGS) entry which is preliminary data.</text>
</comment>